<comment type="pathway">
    <text evidence="2">Carotenoid biosynthesis.</text>
</comment>
<sequence length="619" mass="68932">MECIGVRNFIAMAVSRFPNWRPHHRVADRYSSSPCMSSSLRVMARGAGNESCVAVKEGFADEEDFVKAGGSELLFVQMQQRKAMDEQTKLADKLPCIPVGNAVLDLVVIGCGPAGLALAAESAKLGLSVGLIGPDLPFTNNYGVWEDEFRDLGLEGCIEHVWPDTIVYLDDSDPILIGRSYGRVSRHLLHEELLKRCVESGVSYLSSKVERIIETANGQSLIACEQNIAVPCRLVTVASGAASGKLLQYEVGGPRVSVQTAYGVEVEVENNPYDPSLMVFMDYRDYVKQKVECVEAQYPTFLYAMPMSPTRVFFEETCLASKEAMPFDLLKKKLMSRLETMGIHVIKTYEEEWSYIPVGGSLPNTEQKNLAFGAAASMVHPATGYSVVRSLSEAPKYASVIANILREGHSKDKVSHTRNANISMQEIWMWKQLHVTVHNLRRYLDMLILEHPLATRKETPESILSLWTGAYSATRYRRHQRILSYFLPVTHLDVAGISGVDSLIGRPDNLCIWNCGRVRENKGKRQVRNSLVPPNDNKLDLLHVTDATEAHGLRDVELVKSVSDKPFDLLRPSARHHSLFKAQARNTADPEKGKYTLIRDAEDFSQGLWTSPFLASVVG</sequence>
<comment type="caution">
    <text evidence="7">The sequence shown here is derived from an EMBL/GenBank/DDBJ whole genome shotgun (WGS) entry which is preliminary data.</text>
</comment>
<dbReference type="Proteomes" id="UP000626092">
    <property type="component" value="Unassembled WGS sequence"/>
</dbReference>
<keyword evidence="5" id="KW-0809">Transit peptide</keyword>
<dbReference type="GO" id="GO:0016117">
    <property type="term" value="P:carotenoid biosynthetic process"/>
    <property type="evidence" value="ECO:0007669"/>
    <property type="project" value="InterPro"/>
</dbReference>
<proteinExistence type="inferred from homology"/>
<keyword evidence="6" id="KW-0413">Isomerase</keyword>
<evidence type="ECO:0000256" key="5">
    <source>
        <dbReference type="ARBA" id="ARBA00022946"/>
    </source>
</evidence>
<evidence type="ECO:0000256" key="2">
    <source>
        <dbReference type="ARBA" id="ARBA00004829"/>
    </source>
</evidence>
<evidence type="ECO:0000256" key="4">
    <source>
        <dbReference type="ARBA" id="ARBA00022640"/>
    </source>
</evidence>
<evidence type="ECO:0000313" key="8">
    <source>
        <dbReference type="Proteomes" id="UP000626092"/>
    </source>
</evidence>
<dbReference type="Pfam" id="PF05834">
    <property type="entry name" value="Lycopene_cycl"/>
    <property type="match status" value="1"/>
</dbReference>
<dbReference type="PANTHER" id="PTHR39757">
    <property type="match status" value="1"/>
</dbReference>
<evidence type="ECO:0000256" key="1">
    <source>
        <dbReference type="ARBA" id="ARBA00004474"/>
    </source>
</evidence>
<dbReference type="PANTHER" id="PTHR39757:SF3">
    <property type="entry name" value="LYCOPENE EPSILON CYCLASE, CHLOROPLASTIC"/>
    <property type="match status" value="1"/>
</dbReference>
<reference evidence="7" key="1">
    <citation type="submission" date="2019-11" db="EMBL/GenBank/DDBJ databases">
        <authorList>
            <person name="Liu Y."/>
            <person name="Hou J."/>
            <person name="Li T.-Q."/>
            <person name="Guan C.-H."/>
            <person name="Wu X."/>
            <person name="Wu H.-Z."/>
            <person name="Ling F."/>
            <person name="Zhang R."/>
            <person name="Shi X.-G."/>
            <person name="Ren J.-P."/>
            <person name="Chen E.-F."/>
            <person name="Sun J.-M."/>
        </authorList>
    </citation>
    <scope>NUCLEOTIDE SEQUENCE</scope>
    <source>
        <strain evidence="7">Adult_tree_wgs_1</strain>
        <tissue evidence="7">Leaves</tissue>
    </source>
</reference>
<name>A0A834H8A4_RHOSS</name>
<evidence type="ECO:0000256" key="3">
    <source>
        <dbReference type="ARBA" id="ARBA00006599"/>
    </source>
</evidence>
<evidence type="ECO:0008006" key="9">
    <source>
        <dbReference type="Google" id="ProtNLM"/>
    </source>
</evidence>
<dbReference type="OrthoDB" id="2015447at2759"/>
<dbReference type="SUPFAM" id="SSF51905">
    <property type="entry name" value="FAD/NAD(P)-binding domain"/>
    <property type="match status" value="1"/>
</dbReference>
<dbReference type="AlphaFoldDB" id="A0A834H8A4"/>
<comment type="subcellular location">
    <subcellularLocation>
        <location evidence="1">Plastid</location>
    </subcellularLocation>
</comment>
<comment type="similarity">
    <text evidence="3">Belongs to the lycopene cyclase family.</text>
</comment>
<dbReference type="GO" id="GO:0009536">
    <property type="term" value="C:plastid"/>
    <property type="evidence" value="ECO:0007669"/>
    <property type="project" value="UniProtKB-SubCell"/>
</dbReference>
<dbReference type="PRINTS" id="PR00411">
    <property type="entry name" value="PNDRDTASEI"/>
</dbReference>
<dbReference type="Gene3D" id="3.50.50.60">
    <property type="entry name" value="FAD/NAD(P)-binding domain"/>
    <property type="match status" value="1"/>
</dbReference>
<protein>
    <recommendedName>
        <fullName evidence="9">Lycopene epsilon-cyclase</fullName>
    </recommendedName>
</protein>
<dbReference type="InterPro" id="IPR036188">
    <property type="entry name" value="FAD/NAD-bd_sf"/>
</dbReference>
<organism evidence="7 8">
    <name type="scientific">Rhododendron simsii</name>
    <name type="common">Sims's rhododendron</name>
    <dbReference type="NCBI Taxonomy" id="118357"/>
    <lineage>
        <taxon>Eukaryota</taxon>
        <taxon>Viridiplantae</taxon>
        <taxon>Streptophyta</taxon>
        <taxon>Embryophyta</taxon>
        <taxon>Tracheophyta</taxon>
        <taxon>Spermatophyta</taxon>
        <taxon>Magnoliopsida</taxon>
        <taxon>eudicotyledons</taxon>
        <taxon>Gunneridae</taxon>
        <taxon>Pentapetalae</taxon>
        <taxon>asterids</taxon>
        <taxon>Ericales</taxon>
        <taxon>Ericaceae</taxon>
        <taxon>Ericoideae</taxon>
        <taxon>Rhodoreae</taxon>
        <taxon>Rhododendron</taxon>
    </lineage>
</organism>
<dbReference type="InterPro" id="IPR010108">
    <property type="entry name" value="Lycopene_cyclase_b/e"/>
</dbReference>
<dbReference type="GO" id="GO:0016705">
    <property type="term" value="F:oxidoreductase activity, acting on paired donors, with incorporation or reduction of molecular oxygen"/>
    <property type="evidence" value="ECO:0007669"/>
    <property type="project" value="InterPro"/>
</dbReference>
<dbReference type="NCBIfam" id="TIGR01790">
    <property type="entry name" value="carotene-cycl"/>
    <property type="match status" value="1"/>
</dbReference>
<keyword evidence="8" id="KW-1185">Reference proteome</keyword>
<evidence type="ECO:0000313" key="7">
    <source>
        <dbReference type="EMBL" id="KAF7148547.1"/>
    </source>
</evidence>
<gene>
    <name evidence="7" type="ORF">RHSIM_Rhsim03G0231100</name>
</gene>
<accession>A0A834H8A4</accession>
<keyword evidence="4" id="KW-0934">Plastid</keyword>
<evidence type="ECO:0000256" key="6">
    <source>
        <dbReference type="ARBA" id="ARBA00023235"/>
    </source>
</evidence>
<dbReference type="EMBL" id="WJXA01000003">
    <property type="protein sequence ID" value="KAF7148547.1"/>
    <property type="molecule type" value="Genomic_DNA"/>
</dbReference>
<dbReference type="FunFam" id="3.50.50.60:FF:000101">
    <property type="entry name" value="lycopene epsilon cyclase, chloroplastic"/>
    <property type="match status" value="1"/>
</dbReference>
<dbReference type="GO" id="GO:0016860">
    <property type="term" value="F:intramolecular oxidoreductase activity"/>
    <property type="evidence" value="ECO:0007669"/>
    <property type="project" value="UniProtKB-ARBA"/>
</dbReference>